<dbReference type="RefSeq" id="XP_014246268.1">
    <property type="nucleotide sequence ID" value="XM_014390782.1"/>
</dbReference>
<feature type="transmembrane region" description="Helical" evidence="5">
    <location>
        <begin position="43"/>
        <end position="61"/>
    </location>
</feature>
<dbReference type="PANTHER" id="PTHR48021:SF46">
    <property type="entry name" value="MAJOR FACILITATOR SUPERFAMILY (MFS) PROFILE DOMAIN-CONTAINING PROTEIN"/>
    <property type="match status" value="1"/>
</dbReference>
<dbReference type="GO" id="GO:0016020">
    <property type="term" value="C:membrane"/>
    <property type="evidence" value="ECO:0007669"/>
    <property type="project" value="UniProtKB-SubCell"/>
</dbReference>
<dbReference type="InterPro" id="IPR050549">
    <property type="entry name" value="MFS_Trehalose_Transporter"/>
</dbReference>
<keyword evidence="8" id="KW-1185">Reference proteome</keyword>
<keyword evidence="2 5" id="KW-0812">Transmembrane</keyword>
<evidence type="ECO:0000256" key="1">
    <source>
        <dbReference type="ARBA" id="ARBA00004141"/>
    </source>
</evidence>
<dbReference type="InterPro" id="IPR020846">
    <property type="entry name" value="MFS_dom"/>
</dbReference>
<dbReference type="AlphaFoldDB" id="A0A8I6RH73"/>
<feature type="transmembrane region" description="Helical" evidence="5">
    <location>
        <begin position="380"/>
        <end position="398"/>
    </location>
</feature>
<protein>
    <recommendedName>
        <fullName evidence="6">Major facilitator superfamily (MFS) profile domain-containing protein</fullName>
    </recommendedName>
</protein>
<accession>A0A8I6RH73</accession>
<reference evidence="7" key="1">
    <citation type="submission" date="2022-01" db="UniProtKB">
        <authorList>
            <consortium name="EnsemblMetazoa"/>
        </authorList>
    </citation>
    <scope>IDENTIFICATION</scope>
</reference>
<evidence type="ECO:0000313" key="7">
    <source>
        <dbReference type="EnsemblMetazoa" id="XP_014246268.1"/>
    </source>
</evidence>
<dbReference type="InterPro" id="IPR036259">
    <property type="entry name" value="MFS_trans_sf"/>
</dbReference>
<dbReference type="KEGG" id="clec:106664789"/>
<feature type="transmembrane region" description="Helical" evidence="5">
    <location>
        <begin position="284"/>
        <end position="302"/>
    </location>
</feature>
<dbReference type="GO" id="GO:0022857">
    <property type="term" value="F:transmembrane transporter activity"/>
    <property type="evidence" value="ECO:0007669"/>
    <property type="project" value="InterPro"/>
</dbReference>
<feature type="transmembrane region" description="Helical" evidence="5">
    <location>
        <begin position="309"/>
        <end position="330"/>
    </location>
</feature>
<feature type="transmembrane region" description="Helical" evidence="5">
    <location>
        <begin position="141"/>
        <end position="162"/>
    </location>
</feature>
<feature type="transmembrane region" description="Helical" evidence="5">
    <location>
        <begin position="342"/>
        <end position="368"/>
    </location>
</feature>
<feature type="transmembrane region" description="Helical" evidence="5">
    <location>
        <begin position="111"/>
        <end position="129"/>
    </location>
</feature>
<dbReference type="GeneID" id="106664789"/>
<name>A0A8I6RH73_CIMLE</name>
<evidence type="ECO:0000313" key="8">
    <source>
        <dbReference type="Proteomes" id="UP000494040"/>
    </source>
</evidence>
<dbReference type="EnsemblMetazoa" id="XM_014390782.1">
    <property type="protein sequence ID" value="XP_014246268.1"/>
    <property type="gene ID" value="LOC106664789"/>
</dbReference>
<evidence type="ECO:0000256" key="4">
    <source>
        <dbReference type="ARBA" id="ARBA00023136"/>
    </source>
</evidence>
<dbReference type="Gene3D" id="1.20.1250.20">
    <property type="entry name" value="MFS general substrate transporter like domains"/>
    <property type="match status" value="1"/>
</dbReference>
<dbReference type="InterPro" id="IPR005828">
    <property type="entry name" value="MFS_sugar_transport-like"/>
</dbReference>
<dbReference type="Pfam" id="PF00083">
    <property type="entry name" value="Sugar_tr"/>
    <property type="match status" value="1"/>
</dbReference>
<keyword evidence="4 5" id="KW-0472">Membrane</keyword>
<dbReference type="SUPFAM" id="SSF103473">
    <property type="entry name" value="MFS general substrate transporter"/>
    <property type="match status" value="1"/>
</dbReference>
<sequence>MDKVLTGPIGSKLALIIVINNGFISGMAVSWTGASFAKVRSEAVMTMTMTQAAIAVAIFYFGQAVATMPYGYGEKAFGKRRMLQFGITFIVAGWLIIYFSENRYGSYVGRFMLGVWLSTSIMSTTPYLAEVAVPARRGLVVSFVTIQFMAGAILESVMAIYLSYFRLALLNMSVGTFHFISLQLVPESPYFLIRKGRIDDARRRFYWFRGTNSDEFQKTVVTVKEQMSLNSRYIDIFKYPLSRSAFSFALTLIMFQRVSGVLPVYAYAAYIFPDAITKSEYMRILFYCISLICVLISGNTVDRIGRRKLLIISAAGSCIFCMTTTVWFVLSELTSADLGKANWVPLVSITGEIASNALGTLYIPSILVSEMFPVNIKAKAMILLQLSQLFLIILNIKLYMAFKVNHICFVIYTVYTSMLTFSCFYYIKMYDTKGKTLEEIHAHFEAKGRRRTTISIVEPIKNTFAFVKKKEKRKSTIEITT</sequence>
<evidence type="ECO:0000256" key="2">
    <source>
        <dbReference type="ARBA" id="ARBA00022692"/>
    </source>
</evidence>
<feature type="transmembrane region" description="Helical" evidence="5">
    <location>
        <begin position="82"/>
        <end position="99"/>
    </location>
</feature>
<dbReference type="InterPro" id="IPR005829">
    <property type="entry name" value="Sugar_transporter_CS"/>
</dbReference>
<dbReference type="PANTHER" id="PTHR48021">
    <property type="match status" value="1"/>
</dbReference>
<evidence type="ECO:0000256" key="3">
    <source>
        <dbReference type="ARBA" id="ARBA00022989"/>
    </source>
</evidence>
<dbReference type="PROSITE" id="PS50850">
    <property type="entry name" value="MFS"/>
    <property type="match status" value="1"/>
</dbReference>
<dbReference type="OrthoDB" id="6612291at2759"/>
<organism evidence="7 8">
    <name type="scientific">Cimex lectularius</name>
    <name type="common">Bed bug</name>
    <name type="synonym">Acanthia lectularia</name>
    <dbReference type="NCBI Taxonomy" id="79782"/>
    <lineage>
        <taxon>Eukaryota</taxon>
        <taxon>Metazoa</taxon>
        <taxon>Ecdysozoa</taxon>
        <taxon>Arthropoda</taxon>
        <taxon>Hexapoda</taxon>
        <taxon>Insecta</taxon>
        <taxon>Pterygota</taxon>
        <taxon>Neoptera</taxon>
        <taxon>Paraneoptera</taxon>
        <taxon>Hemiptera</taxon>
        <taxon>Heteroptera</taxon>
        <taxon>Panheteroptera</taxon>
        <taxon>Cimicomorpha</taxon>
        <taxon>Cimicidae</taxon>
        <taxon>Cimex</taxon>
    </lineage>
</organism>
<dbReference type="Proteomes" id="UP000494040">
    <property type="component" value="Unassembled WGS sequence"/>
</dbReference>
<evidence type="ECO:0000259" key="6">
    <source>
        <dbReference type="PROSITE" id="PS50850"/>
    </source>
</evidence>
<evidence type="ECO:0000256" key="5">
    <source>
        <dbReference type="SAM" id="Phobius"/>
    </source>
</evidence>
<dbReference type="PROSITE" id="PS00216">
    <property type="entry name" value="SUGAR_TRANSPORT_1"/>
    <property type="match status" value="1"/>
</dbReference>
<feature type="transmembrane region" description="Helical" evidence="5">
    <location>
        <begin position="404"/>
        <end position="427"/>
    </location>
</feature>
<feature type="domain" description="Major facilitator superfamily (MFS) profile" evidence="6">
    <location>
        <begin position="14"/>
        <end position="431"/>
    </location>
</feature>
<keyword evidence="3 5" id="KW-1133">Transmembrane helix</keyword>
<feature type="transmembrane region" description="Helical" evidence="5">
    <location>
        <begin position="12"/>
        <end position="31"/>
    </location>
</feature>
<comment type="subcellular location">
    <subcellularLocation>
        <location evidence="1">Membrane</location>
        <topology evidence="1">Multi-pass membrane protein</topology>
    </subcellularLocation>
</comment>
<feature type="transmembrane region" description="Helical" evidence="5">
    <location>
        <begin position="248"/>
        <end position="272"/>
    </location>
</feature>
<dbReference type="OMA" id="IEKETHM"/>
<proteinExistence type="predicted"/>